<protein>
    <submittedName>
        <fullName evidence="1">Uncharacterized protein</fullName>
    </submittedName>
</protein>
<organism evidence="1 2">
    <name type="scientific">Eimeria brunetti</name>
    <dbReference type="NCBI Taxonomy" id="51314"/>
    <lineage>
        <taxon>Eukaryota</taxon>
        <taxon>Sar</taxon>
        <taxon>Alveolata</taxon>
        <taxon>Apicomplexa</taxon>
        <taxon>Conoidasida</taxon>
        <taxon>Coccidia</taxon>
        <taxon>Eucoccidiorida</taxon>
        <taxon>Eimeriorina</taxon>
        <taxon>Eimeriidae</taxon>
        <taxon>Eimeria</taxon>
    </lineage>
</organism>
<evidence type="ECO:0000313" key="2">
    <source>
        <dbReference type="Proteomes" id="UP000030750"/>
    </source>
</evidence>
<reference evidence="1" key="2">
    <citation type="submission" date="2013-10" db="EMBL/GenBank/DDBJ databases">
        <authorList>
            <person name="Aslett M."/>
        </authorList>
    </citation>
    <scope>NUCLEOTIDE SEQUENCE [LARGE SCALE GENOMIC DNA]</scope>
    <source>
        <strain evidence="1">Houghton</strain>
    </source>
</reference>
<sequence>MSTIVSIFGLWIARGDVYCGRLAKPSVTLRWVAALHRKYASRNMHIFFADTLVWDRLIDAGVGRYIRGDFSGLIRQCLHRHVGQRIDYRVICFQGAFALVANAVLRGVSCSAENGTDEGRVVEDGAPNRSCVSTHGDEQKCASPVAQRAETWQQKKEEIVVQARFMFDEIPWAGLGLE</sequence>
<proteinExistence type="predicted"/>
<dbReference type="VEuPathDB" id="ToxoDB:EBH_0085430"/>
<dbReference type="EMBL" id="HG714563">
    <property type="protein sequence ID" value="CDJ54249.1"/>
    <property type="molecule type" value="Genomic_DNA"/>
</dbReference>
<evidence type="ECO:0000313" key="1">
    <source>
        <dbReference type="EMBL" id="CDJ54249.1"/>
    </source>
</evidence>
<dbReference type="Proteomes" id="UP000030750">
    <property type="component" value="Unassembled WGS sequence"/>
</dbReference>
<keyword evidence="2" id="KW-1185">Reference proteome</keyword>
<gene>
    <name evidence="1" type="ORF">EBH_0085430</name>
</gene>
<dbReference type="AlphaFoldDB" id="U6M069"/>
<accession>U6M069</accession>
<reference evidence="1" key="1">
    <citation type="submission" date="2013-10" db="EMBL/GenBank/DDBJ databases">
        <title>Genomic analysis of the causative agents of coccidiosis in chickens.</title>
        <authorList>
            <person name="Reid A.J."/>
            <person name="Blake D."/>
            <person name="Billington K."/>
            <person name="Browne H."/>
            <person name="Dunn M."/>
            <person name="Hung S."/>
            <person name="Kawahara F."/>
            <person name="Miranda-Saavedra D."/>
            <person name="Mourier T."/>
            <person name="Nagra H."/>
            <person name="Otto T.D."/>
            <person name="Rawlings N."/>
            <person name="Sanchez A."/>
            <person name="Sanders M."/>
            <person name="Subramaniam C."/>
            <person name="Tay Y."/>
            <person name="Dear P."/>
            <person name="Doerig C."/>
            <person name="Gruber A."/>
            <person name="Parkinson J."/>
            <person name="Shirley M."/>
            <person name="Wan K.L."/>
            <person name="Berriman M."/>
            <person name="Tomley F."/>
            <person name="Pain A."/>
        </authorList>
    </citation>
    <scope>NUCLEOTIDE SEQUENCE [LARGE SCALE GENOMIC DNA]</scope>
    <source>
        <strain evidence="1">Houghton</strain>
    </source>
</reference>
<name>U6M069_9EIME</name>